<keyword evidence="10" id="KW-0175">Coiled coil</keyword>
<evidence type="ECO:0000259" key="11">
    <source>
        <dbReference type="PROSITE" id="PS51198"/>
    </source>
</evidence>
<keyword evidence="1 9" id="KW-0547">Nucleotide-binding</keyword>
<evidence type="ECO:0000256" key="8">
    <source>
        <dbReference type="ARBA" id="ARBA00048988"/>
    </source>
</evidence>
<dbReference type="PROSITE" id="PS51198">
    <property type="entry name" value="UVRD_HELICASE_ATP_BIND"/>
    <property type="match status" value="1"/>
</dbReference>
<dbReference type="GO" id="GO:0016787">
    <property type="term" value="F:hydrolase activity"/>
    <property type="evidence" value="ECO:0007669"/>
    <property type="project" value="UniProtKB-UniRule"/>
</dbReference>
<dbReference type="Pfam" id="PF08378">
    <property type="entry name" value="NERD"/>
    <property type="match status" value="1"/>
</dbReference>
<dbReference type="Pfam" id="PF00580">
    <property type="entry name" value="UvrD-helicase"/>
    <property type="match status" value="1"/>
</dbReference>
<name>A0A6N3G509_EUBLI</name>
<dbReference type="GO" id="GO:0009338">
    <property type="term" value="C:exodeoxyribonuclease V complex"/>
    <property type="evidence" value="ECO:0007669"/>
    <property type="project" value="TreeGrafter"/>
</dbReference>
<proteinExistence type="predicted"/>
<dbReference type="GO" id="GO:0000725">
    <property type="term" value="P:recombinational repair"/>
    <property type="evidence" value="ECO:0007669"/>
    <property type="project" value="TreeGrafter"/>
</dbReference>
<evidence type="ECO:0000256" key="5">
    <source>
        <dbReference type="ARBA" id="ARBA00023235"/>
    </source>
</evidence>
<evidence type="ECO:0000256" key="10">
    <source>
        <dbReference type="SAM" id="Coils"/>
    </source>
</evidence>
<gene>
    <name evidence="12" type="primary">pcrA_3</name>
    <name evidence="12" type="ORF">ELLFYP34_03701</name>
</gene>
<feature type="coiled-coil region" evidence="10">
    <location>
        <begin position="704"/>
        <end position="731"/>
    </location>
</feature>
<dbReference type="InterPro" id="IPR011528">
    <property type="entry name" value="NERD"/>
</dbReference>
<comment type="catalytic activity">
    <reaction evidence="6">
        <text>Couples ATP hydrolysis with the unwinding of duplex DNA by translocating in the 3'-5' direction.</text>
        <dbReference type="EC" id="5.6.2.4"/>
    </reaction>
</comment>
<dbReference type="InterPro" id="IPR014017">
    <property type="entry name" value="DNA_helicase_UvrD-like_C"/>
</dbReference>
<evidence type="ECO:0000256" key="1">
    <source>
        <dbReference type="ARBA" id="ARBA00022741"/>
    </source>
</evidence>
<dbReference type="GO" id="GO:0005829">
    <property type="term" value="C:cytosol"/>
    <property type="evidence" value="ECO:0007669"/>
    <property type="project" value="TreeGrafter"/>
</dbReference>
<dbReference type="InterPro" id="IPR000212">
    <property type="entry name" value="DNA_helicase_UvrD/REP"/>
</dbReference>
<evidence type="ECO:0000256" key="9">
    <source>
        <dbReference type="PROSITE-ProRule" id="PRU00560"/>
    </source>
</evidence>
<protein>
    <recommendedName>
        <fullName evidence="7">DNA 3'-5' helicase</fullName>
        <ecNumber evidence="7">5.6.2.4</ecNumber>
    </recommendedName>
</protein>
<dbReference type="EC" id="5.6.2.4" evidence="7"/>
<dbReference type="PANTHER" id="PTHR11070:SF23">
    <property type="entry name" value="RECBCD ENZYME SUBUNIT RECB"/>
    <property type="match status" value="1"/>
</dbReference>
<keyword evidence="5" id="KW-0413">Isomerase</keyword>
<evidence type="ECO:0000256" key="6">
    <source>
        <dbReference type="ARBA" id="ARBA00034617"/>
    </source>
</evidence>
<dbReference type="Pfam" id="PF13361">
    <property type="entry name" value="UvrD_C"/>
    <property type="match status" value="1"/>
</dbReference>
<organism evidence="12">
    <name type="scientific">Eubacterium limosum</name>
    <dbReference type="NCBI Taxonomy" id="1736"/>
    <lineage>
        <taxon>Bacteria</taxon>
        <taxon>Bacillati</taxon>
        <taxon>Bacillota</taxon>
        <taxon>Clostridia</taxon>
        <taxon>Eubacteriales</taxon>
        <taxon>Eubacteriaceae</taxon>
        <taxon>Eubacterium</taxon>
    </lineage>
</organism>
<dbReference type="GO" id="GO:0003677">
    <property type="term" value="F:DNA binding"/>
    <property type="evidence" value="ECO:0007669"/>
    <property type="project" value="InterPro"/>
</dbReference>
<dbReference type="EMBL" id="CACRTR010000016">
    <property type="protein sequence ID" value="VYU59221.1"/>
    <property type="molecule type" value="Genomic_DNA"/>
</dbReference>
<evidence type="ECO:0000256" key="7">
    <source>
        <dbReference type="ARBA" id="ARBA00034808"/>
    </source>
</evidence>
<dbReference type="GO" id="GO:0005524">
    <property type="term" value="F:ATP binding"/>
    <property type="evidence" value="ECO:0007669"/>
    <property type="project" value="UniProtKB-UniRule"/>
</dbReference>
<evidence type="ECO:0000313" key="12">
    <source>
        <dbReference type="EMBL" id="VYU59221.1"/>
    </source>
</evidence>
<dbReference type="AlphaFoldDB" id="A0A6N3G509"/>
<sequence length="1036" mass="120000">MAKMIDNKPSWKGEGKVWDSLSANLPGDNVVYNQREVNGREYDYCILAENLGVLIIEVKGWDPDKVDVKGVDNIVVDGYGEPQTSPKKQARAYRFAILNKIVERYNVSPLVLDMVCYPFITEEQYKRIHLDIVSEPEYTIFKEDIEDGKLLNEKIQRLFSLNKFIPNADFSYDLMVRIRKHLEPDFKVSTEDNREKAYSKVSIFTTGLGEEQYENVISEYFNGVKQIVFVSEQTDFTTFLKKLNESFKLHNVEYKKNNLKVGYEEGITITKYTDTFSAFNFSLYHINDLKSLVTKDMVIVDGNCDIEQHNILGKLSNHSSFNIQQYDVEHATTERDILVEAGAGTGKTYSMVSRIAFLCNKQDEPVMNIADEIAMVTFTNDAAINMKKRLKQMFVNYFVLTGYERYLKYVEDIDRAYISTIHKFAIGILRGESLYTGLGTNFRISSNEYERGKAYDLFLSEYLEKMEKENSNFANELPIPIYDLKKKLMSIADRLFDKSINLENIKPAEMGTVVENNIPYFNELLVEVMFPAEAIYTEMMRNSNDIDLRECLIELDKILSNGCEKLEDLRIKFLFIDEFQDTDDVQIEVFQKLQKCINADCRLFVVGDLRQSIYRFRGAKLNAFQKLQNGKEADWSHYRLNRNYRTDGRLLDLFDSVFEGMGADGILSYKREDDQLISDVKTDRDENDLFTELPCHGKDNDNLLELLNDTILEEKSKIEELCKEKELSKEERTIAVLVRSNWQVDNIVKAAAKKGINIEISTGGDLYQLASTLDLYKLVLALSHNTNIVYLVNLIESNYINLKLDYQRMKVLSEEDKLTELIGVLDQFFMKRMGITWHELLEKVYSQPILFVLKKIFDELQPWENYSVVKDRQRLYIANYDYLLERMIKFSRIDALTLNQIMVYLGINILTGQKQLARTLEAEENGVHIICTTVHKSKGLEYGTVILPYTYEDISDTKKVKLEASYNDSKLAYTVLFENSIRERNSNYNEVTEIDEQIAEEARILYVALTRTIRNCIWINNIDSSPSISWATLLGG</sequence>
<dbReference type="GO" id="GO:0043138">
    <property type="term" value="F:3'-5' DNA helicase activity"/>
    <property type="evidence" value="ECO:0007669"/>
    <property type="project" value="UniProtKB-EC"/>
</dbReference>
<dbReference type="InterPro" id="IPR014016">
    <property type="entry name" value="UvrD-like_ATP-bd"/>
</dbReference>
<evidence type="ECO:0000256" key="3">
    <source>
        <dbReference type="ARBA" id="ARBA00022806"/>
    </source>
</evidence>
<feature type="domain" description="UvrD-like helicase ATP-binding" evidence="11">
    <location>
        <begin position="320"/>
        <end position="647"/>
    </location>
</feature>
<feature type="binding site" evidence="9">
    <location>
        <begin position="341"/>
        <end position="348"/>
    </location>
    <ligand>
        <name>ATP</name>
        <dbReference type="ChEBI" id="CHEBI:30616"/>
    </ligand>
</feature>
<keyword evidence="2 9" id="KW-0378">Hydrolase</keyword>
<dbReference type="CDD" id="cd17932">
    <property type="entry name" value="DEXQc_UvrD"/>
    <property type="match status" value="1"/>
</dbReference>
<reference evidence="12" key="1">
    <citation type="submission" date="2019-11" db="EMBL/GenBank/DDBJ databases">
        <authorList>
            <person name="Feng L."/>
        </authorList>
    </citation>
    <scope>NUCLEOTIDE SEQUENCE</scope>
    <source>
        <strain evidence="12">ElimosumLFYP34</strain>
    </source>
</reference>
<evidence type="ECO:0000256" key="2">
    <source>
        <dbReference type="ARBA" id="ARBA00022801"/>
    </source>
</evidence>
<keyword evidence="4 9" id="KW-0067">ATP-binding</keyword>
<dbReference type="PANTHER" id="PTHR11070">
    <property type="entry name" value="UVRD / RECB / PCRA DNA HELICASE FAMILY MEMBER"/>
    <property type="match status" value="1"/>
</dbReference>
<dbReference type="Gene3D" id="3.40.50.300">
    <property type="entry name" value="P-loop containing nucleotide triphosphate hydrolases"/>
    <property type="match status" value="3"/>
</dbReference>
<keyword evidence="3 9" id="KW-0347">Helicase</keyword>
<comment type="catalytic activity">
    <reaction evidence="8">
        <text>ATP + H2O = ADP + phosphate + H(+)</text>
        <dbReference type="Rhea" id="RHEA:13065"/>
        <dbReference type="ChEBI" id="CHEBI:15377"/>
        <dbReference type="ChEBI" id="CHEBI:15378"/>
        <dbReference type="ChEBI" id="CHEBI:30616"/>
        <dbReference type="ChEBI" id="CHEBI:43474"/>
        <dbReference type="ChEBI" id="CHEBI:456216"/>
        <dbReference type="EC" id="5.6.2.4"/>
    </reaction>
</comment>
<dbReference type="SUPFAM" id="SSF52540">
    <property type="entry name" value="P-loop containing nucleoside triphosphate hydrolases"/>
    <property type="match status" value="1"/>
</dbReference>
<dbReference type="InterPro" id="IPR027417">
    <property type="entry name" value="P-loop_NTPase"/>
</dbReference>
<evidence type="ECO:0000256" key="4">
    <source>
        <dbReference type="ARBA" id="ARBA00022840"/>
    </source>
</evidence>
<accession>A0A6N3G509</accession>